<evidence type="ECO:0000256" key="10">
    <source>
        <dbReference type="SAM" id="Phobius"/>
    </source>
</evidence>
<keyword evidence="7" id="KW-0325">Glycoprotein</keyword>
<evidence type="ECO:0000259" key="12">
    <source>
        <dbReference type="PROSITE" id="PS50259"/>
    </source>
</evidence>
<evidence type="ECO:0000256" key="9">
    <source>
        <dbReference type="SAM" id="MobiDB-lite"/>
    </source>
</evidence>
<dbReference type="SUPFAM" id="SSF53822">
    <property type="entry name" value="Periplasmic binding protein-like I"/>
    <property type="match status" value="1"/>
</dbReference>
<evidence type="ECO:0000256" key="8">
    <source>
        <dbReference type="ARBA" id="ARBA00023224"/>
    </source>
</evidence>
<keyword evidence="8" id="KW-0807">Transducer</keyword>
<keyword evidence="11" id="KW-0732">Signal</keyword>
<feature type="transmembrane region" description="Helical" evidence="10">
    <location>
        <begin position="818"/>
        <end position="839"/>
    </location>
</feature>
<proteinExistence type="predicted"/>
<evidence type="ECO:0000313" key="13">
    <source>
        <dbReference type="EMBL" id="CAB9500663.1"/>
    </source>
</evidence>
<dbReference type="GO" id="GO:0038039">
    <property type="term" value="C:G protein-coupled receptor heterodimeric complex"/>
    <property type="evidence" value="ECO:0007669"/>
    <property type="project" value="TreeGrafter"/>
</dbReference>
<accession>A0A9N8H3J6</accession>
<feature type="compositionally biased region" description="Polar residues" evidence="9">
    <location>
        <begin position="23"/>
        <end position="39"/>
    </location>
</feature>
<sequence length="945" mass="104281">MSRIRLLLTVCFISAWRVIGQGDANNTNDEPSRNSNTDAISEYGGSAVIPSDTGADNETTPTSDTPDDTTGTSRKECRELLPGNFIQGGIINGTKVSLLLALPLTYQGSPYLNPGFYQLAASIMAINHFNARNIAIVPELASPQMQHCPIEIDFESLLLMDTGTVESNAMNAVWERFQSADGTPLPSAIVGPYNVIPANELSVTATTLRIPMISHRGIDHNLHLPEKHPFANQINADLYSDVEFLIDYLVRTERTNFITILYDASSDNAVKRVEAFRVEASRRDMTRIEAFGYVSPTISLDVSDYYGDRAILAALEQVKATGFRTIVWITPDFDGEFLDTGHAAHELQLDQGDHLWVIPNIWDLDGPFNQTNLSRIFMLDEHEQQDVSFLQNAAYLKSGELFHNDTAEDHSSSFLEEWMGLNDTFIEQLLAINPIKAHEYEEEWNQVLKFGLSIGWFSEDDIPDGDFPPSDLFARPLNFTSMPSSGTVNVYDAIMAVGIGACNALNMTEAKAPDATVQIGNTRVLVGDVLQDAIRSSTFHGASGKVLFGDVFPGNRVGSTVPYVVTNLFPDGFEGELFRFTDVRMPGGEWLEFNQFIYVNGSAVPPLPLREPADQNYLSPGLQAMGFAMMGIALLAILISVVWIFVYWNHRVVAASQPVFLLYMLAGATVSSLAIITISFDESDGWSAEQLTGLCLAAPWFVFMGQMVTYNALFTKMWRVHEVLQFSRRQVKISHVIWPALLLEVLAVVLLSVWTATTNYAWDRVEIEETTGESIGLCTGDANYGFWIGVALVTFISMLLTGIFAWKTMDVDESYSEAKWIFGLMLLQTQVILVGVPTVVILESVSSDGRYIGSVMMCWSFPMTVFGLIMVPKMYKVHFPSNKQELRGTIAGVKVSGVSSSSPHASIVDRGSSAHPVDRESVVNHLQRYSTAGRESAPHSQVSGG</sequence>
<feature type="transmembrane region" description="Helical" evidence="10">
    <location>
        <begin position="624"/>
        <end position="648"/>
    </location>
</feature>
<feature type="signal peptide" evidence="11">
    <location>
        <begin position="1"/>
        <end position="20"/>
    </location>
</feature>
<dbReference type="Proteomes" id="UP001153069">
    <property type="component" value="Unassembled WGS sequence"/>
</dbReference>
<reference evidence="13" key="1">
    <citation type="submission" date="2020-06" db="EMBL/GenBank/DDBJ databases">
        <authorList>
            <consortium name="Plant Systems Biology data submission"/>
        </authorList>
    </citation>
    <scope>NUCLEOTIDE SEQUENCE</scope>
    <source>
        <strain evidence="13">D6</strain>
    </source>
</reference>
<dbReference type="PROSITE" id="PS50259">
    <property type="entry name" value="G_PROTEIN_RECEP_F3_4"/>
    <property type="match status" value="1"/>
</dbReference>
<dbReference type="GO" id="GO:0004965">
    <property type="term" value="F:G protein-coupled GABA receptor activity"/>
    <property type="evidence" value="ECO:0007669"/>
    <property type="project" value="InterPro"/>
</dbReference>
<dbReference type="PRINTS" id="PR00248">
    <property type="entry name" value="GPCRMGR"/>
</dbReference>
<evidence type="ECO:0000256" key="4">
    <source>
        <dbReference type="ARBA" id="ARBA00023040"/>
    </source>
</evidence>
<dbReference type="Pfam" id="PF01094">
    <property type="entry name" value="ANF_receptor"/>
    <property type="match status" value="1"/>
</dbReference>
<dbReference type="OrthoDB" id="48782at2759"/>
<feature type="transmembrane region" description="Helical" evidence="10">
    <location>
        <begin position="851"/>
        <end position="871"/>
    </location>
</feature>
<feature type="region of interest" description="Disordered" evidence="9">
    <location>
        <begin position="22"/>
        <end position="75"/>
    </location>
</feature>
<feature type="chain" id="PRO_5040288791" evidence="11">
    <location>
        <begin position="21"/>
        <end position="945"/>
    </location>
</feature>
<dbReference type="PANTHER" id="PTHR10519">
    <property type="entry name" value="GABA-B RECEPTOR"/>
    <property type="match status" value="1"/>
</dbReference>
<keyword evidence="3 10" id="KW-1133">Transmembrane helix</keyword>
<evidence type="ECO:0000256" key="6">
    <source>
        <dbReference type="ARBA" id="ARBA00023170"/>
    </source>
</evidence>
<dbReference type="InterPro" id="IPR028082">
    <property type="entry name" value="Peripla_BP_I"/>
</dbReference>
<keyword evidence="14" id="KW-1185">Reference proteome</keyword>
<evidence type="ECO:0000256" key="1">
    <source>
        <dbReference type="ARBA" id="ARBA00004141"/>
    </source>
</evidence>
<dbReference type="InterPro" id="IPR000337">
    <property type="entry name" value="GPCR_3"/>
</dbReference>
<dbReference type="InterPro" id="IPR002455">
    <property type="entry name" value="GPCR3_GABA-B"/>
</dbReference>
<dbReference type="InterPro" id="IPR017978">
    <property type="entry name" value="GPCR_3_C"/>
</dbReference>
<keyword evidence="4" id="KW-0297">G-protein coupled receptor</keyword>
<dbReference type="PANTHER" id="PTHR10519:SF20">
    <property type="entry name" value="G-PROTEIN COUPLED RECEPTOR 156-RELATED"/>
    <property type="match status" value="1"/>
</dbReference>
<organism evidence="13 14">
    <name type="scientific">Seminavis robusta</name>
    <dbReference type="NCBI Taxonomy" id="568900"/>
    <lineage>
        <taxon>Eukaryota</taxon>
        <taxon>Sar</taxon>
        <taxon>Stramenopiles</taxon>
        <taxon>Ochrophyta</taxon>
        <taxon>Bacillariophyta</taxon>
        <taxon>Bacillariophyceae</taxon>
        <taxon>Bacillariophycidae</taxon>
        <taxon>Naviculales</taxon>
        <taxon>Naviculaceae</taxon>
        <taxon>Seminavis</taxon>
    </lineage>
</organism>
<name>A0A9N8H3J6_9STRA</name>
<feature type="compositionally biased region" description="Low complexity" evidence="9">
    <location>
        <begin position="59"/>
        <end position="72"/>
    </location>
</feature>
<dbReference type="AlphaFoldDB" id="A0A9N8H3J6"/>
<evidence type="ECO:0000256" key="3">
    <source>
        <dbReference type="ARBA" id="ARBA00022989"/>
    </source>
</evidence>
<feature type="domain" description="G-protein coupled receptors family 3 profile" evidence="12">
    <location>
        <begin position="688"/>
        <end position="884"/>
    </location>
</feature>
<evidence type="ECO:0000256" key="2">
    <source>
        <dbReference type="ARBA" id="ARBA00022692"/>
    </source>
</evidence>
<feature type="transmembrane region" description="Helical" evidence="10">
    <location>
        <begin position="691"/>
        <end position="714"/>
    </location>
</feature>
<evidence type="ECO:0000256" key="5">
    <source>
        <dbReference type="ARBA" id="ARBA00023136"/>
    </source>
</evidence>
<feature type="transmembrane region" description="Helical" evidence="10">
    <location>
        <begin position="784"/>
        <end position="806"/>
    </location>
</feature>
<keyword evidence="6 13" id="KW-0675">Receptor</keyword>
<gene>
    <name evidence="13" type="ORF">SEMRO_89_G046830.1</name>
</gene>
<dbReference type="EMBL" id="CAICTM010000088">
    <property type="protein sequence ID" value="CAB9500663.1"/>
    <property type="molecule type" value="Genomic_DNA"/>
</dbReference>
<keyword evidence="5 10" id="KW-0472">Membrane</keyword>
<feature type="transmembrane region" description="Helical" evidence="10">
    <location>
        <begin position="660"/>
        <end position="679"/>
    </location>
</feature>
<dbReference type="InterPro" id="IPR001828">
    <property type="entry name" value="ANF_lig-bd_rcpt"/>
</dbReference>
<comment type="caution">
    <text evidence="13">The sequence shown here is derived from an EMBL/GenBank/DDBJ whole genome shotgun (WGS) entry which is preliminary data.</text>
</comment>
<comment type="subcellular location">
    <subcellularLocation>
        <location evidence="1">Membrane</location>
        <topology evidence="1">Multi-pass membrane protein</topology>
    </subcellularLocation>
</comment>
<dbReference type="Pfam" id="PF00003">
    <property type="entry name" value="7tm_3"/>
    <property type="match status" value="1"/>
</dbReference>
<keyword evidence="2 10" id="KW-0812">Transmembrane</keyword>
<evidence type="ECO:0000256" key="7">
    <source>
        <dbReference type="ARBA" id="ARBA00023180"/>
    </source>
</evidence>
<evidence type="ECO:0000256" key="11">
    <source>
        <dbReference type="SAM" id="SignalP"/>
    </source>
</evidence>
<feature type="transmembrane region" description="Helical" evidence="10">
    <location>
        <begin position="735"/>
        <end position="756"/>
    </location>
</feature>
<protein>
    <submittedName>
        <fullName evidence="13">Gamma-aminobutyric acid (GABA) B receptor</fullName>
    </submittedName>
</protein>
<evidence type="ECO:0000313" key="14">
    <source>
        <dbReference type="Proteomes" id="UP001153069"/>
    </source>
</evidence>